<dbReference type="InterPro" id="IPR041664">
    <property type="entry name" value="AAA_16"/>
</dbReference>
<gene>
    <name evidence="4" type="ORF">ACFPN2_33015</name>
</gene>
<dbReference type="Pfam" id="PF13191">
    <property type="entry name" value="AAA_16"/>
    <property type="match status" value="1"/>
</dbReference>
<keyword evidence="5" id="KW-1185">Reference proteome</keyword>
<dbReference type="PANTHER" id="PTHR16305:SF35">
    <property type="entry name" value="TRANSCRIPTIONAL ACTIVATOR DOMAIN"/>
    <property type="match status" value="1"/>
</dbReference>
<name>A0ABV8T2K5_9GAMM</name>
<dbReference type="SMART" id="SM00421">
    <property type="entry name" value="HTH_LUXR"/>
    <property type="match status" value="1"/>
</dbReference>
<dbReference type="Proteomes" id="UP001595904">
    <property type="component" value="Unassembled WGS sequence"/>
</dbReference>
<dbReference type="Pfam" id="PF00196">
    <property type="entry name" value="GerE"/>
    <property type="match status" value="1"/>
</dbReference>
<dbReference type="Gene3D" id="1.25.40.10">
    <property type="entry name" value="Tetratricopeptide repeat domain"/>
    <property type="match status" value="1"/>
</dbReference>
<evidence type="ECO:0000313" key="5">
    <source>
        <dbReference type="Proteomes" id="UP001595904"/>
    </source>
</evidence>
<dbReference type="PANTHER" id="PTHR16305">
    <property type="entry name" value="TESTICULAR SOLUBLE ADENYLYL CYCLASE"/>
    <property type="match status" value="1"/>
</dbReference>
<accession>A0ABV8T2K5</accession>
<feature type="domain" description="HTH luxR-type" evidence="3">
    <location>
        <begin position="808"/>
        <end position="874"/>
    </location>
</feature>
<protein>
    <submittedName>
        <fullName evidence="4">ATP-binding protein</fullName>
    </submittedName>
</protein>
<dbReference type="InterPro" id="IPR011990">
    <property type="entry name" value="TPR-like_helical_dom_sf"/>
</dbReference>
<dbReference type="RefSeq" id="WP_380604717.1">
    <property type="nucleotide sequence ID" value="NZ_JBHSDU010000015.1"/>
</dbReference>
<dbReference type="InterPro" id="IPR027417">
    <property type="entry name" value="P-loop_NTPase"/>
</dbReference>
<evidence type="ECO:0000256" key="1">
    <source>
        <dbReference type="ARBA" id="ARBA00022741"/>
    </source>
</evidence>
<proteinExistence type="predicted"/>
<dbReference type="GO" id="GO:0005524">
    <property type="term" value="F:ATP binding"/>
    <property type="evidence" value="ECO:0007669"/>
    <property type="project" value="UniProtKB-KW"/>
</dbReference>
<dbReference type="CDD" id="cd06170">
    <property type="entry name" value="LuxR_C_like"/>
    <property type="match status" value="1"/>
</dbReference>
<evidence type="ECO:0000256" key="2">
    <source>
        <dbReference type="ARBA" id="ARBA00022840"/>
    </source>
</evidence>
<dbReference type="SUPFAM" id="SSF48452">
    <property type="entry name" value="TPR-like"/>
    <property type="match status" value="2"/>
</dbReference>
<dbReference type="SUPFAM" id="SSF46894">
    <property type="entry name" value="C-terminal effector domain of the bipartite response regulators"/>
    <property type="match status" value="1"/>
</dbReference>
<sequence>MSAINVQAIQMRQTRGFVTAPLLERERHLQDLTEWLAAARSGGRIALVGGEAGLGKTSLMQEFARQQRKTRVLWGACDSLFTPRPLAPLHDIARQARGGLLTTVTTATNREVIFNAALDELERAESLVVFEDVHWADEATLDLLKFLGRRIHRTKALLAITYRDDEVHSRHPLCSVLGELPRANTHRMLLSPLSESAVADLARQAGRSTDDLHRITGGNPLFVTEVLAEPTASVPATVRDAVLARASQLSAKARAIAEVVSVVPARTEAWLIKQAVAVDDASVEECLGIGMIRDADGALSFRHELTRRAFQDSLSKLRRLSLHAKVFGVLAQRPGVSAARITHHANGAENAEAVLRFAPLAATQAASVRAHREAAAHYRTALRYEEKLNPEERARLLEALSYECYLTNQIDEAVATRREAAAIWRALGNRLKQGDSQRWLSRLSWFAGLGAEAMNHAIEAIDTLEQLPAGPELAMAYSNRAQLEMLAQESSSAIAWADRTLALAEPWGNWEIVSHSLNNRGAAKLNAGDVTGYEDLERSLRIALEGNLQEHVARAYTNLTSSSVASRNYELAQRYAAEGIAYCEEHDLDSWVLYMTAWRARLKFELCDWDGAGEDAQKVLQNCSTTVAAQAPALIVLGQLRTRRGDPQATAALNDARTLVQLTEELQRIVPLTVASAEAAWLAGDPAAAVAELLPVYERALKTQDHWIQSELAAWLQRLGTWVAAPEQTVGPYALELVGKWREAALAWEKLGCRHDQAAVLARYGGETEKRRALEMFEELGSTLFAQALRRQMRLDGVRRIPRGSRRSTQDNPMGLTLREAQIFDLMSQGLRNAEIATKLFVSTRTVDHHVSAILTKLGVPTRAAALAMAHRSR</sequence>
<dbReference type="Gene3D" id="1.10.10.10">
    <property type="entry name" value="Winged helix-like DNA-binding domain superfamily/Winged helix DNA-binding domain"/>
    <property type="match status" value="1"/>
</dbReference>
<dbReference type="Gene3D" id="3.40.50.300">
    <property type="entry name" value="P-loop containing nucleotide triphosphate hydrolases"/>
    <property type="match status" value="1"/>
</dbReference>
<dbReference type="EMBL" id="JBHSDU010000015">
    <property type="protein sequence ID" value="MFC4313942.1"/>
    <property type="molecule type" value="Genomic_DNA"/>
</dbReference>
<dbReference type="InterPro" id="IPR016032">
    <property type="entry name" value="Sig_transdc_resp-reg_C-effctor"/>
</dbReference>
<comment type="caution">
    <text evidence="4">The sequence shown here is derived from an EMBL/GenBank/DDBJ whole genome shotgun (WGS) entry which is preliminary data.</text>
</comment>
<evidence type="ECO:0000313" key="4">
    <source>
        <dbReference type="EMBL" id="MFC4313942.1"/>
    </source>
</evidence>
<organism evidence="4 5">
    <name type="scientific">Steroidobacter flavus</name>
    <dbReference type="NCBI Taxonomy" id="1842136"/>
    <lineage>
        <taxon>Bacteria</taxon>
        <taxon>Pseudomonadati</taxon>
        <taxon>Pseudomonadota</taxon>
        <taxon>Gammaproteobacteria</taxon>
        <taxon>Steroidobacterales</taxon>
        <taxon>Steroidobacteraceae</taxon>
        <taxon>Steroidobacter</taxon>
    </lineage>
</organism>
<dbReference type="PRINTS" id="PR00038">
    <property type="entry name" value="HTHLUXR"/>
</dbReference>
<evidence type="ECO:0000259" key="3">
    <source>
        <dbReference type="PROSITE" id="PS50043"/>
    </source>
</evidence>
<dbReference type="PROSITE" id="PS00622">
    <property type="entry name" value="HTH_LUXR_1"/>
    <property type="match status" value="1"/>
</dbReference>
<keyword evidence="2 4" id="KW-0067">ATP-binding</keyword>
<dbReference type="InterPro" id="IPR036388">
    <property type="entry name" value="WH-like_DNA-bd_sf"/>
</dbReference>
<dbReference type="PROSITE" id="PS50043">
    <property type="entry name" value="HTH_LUXR_2"/>
    <property type="match status" value="1"/>
</dbReference>
<dbReference type="InterPro" id="IPR000792">
    <property type="entry name" value="Tscrpt_reg_LuxR_C"/>
</dbReference>
<keyword evidence="1" id="KW-0547">Nucleotide-binding</keyword>
<reference evidence="5" key="1">
    <citation type="journal article" date="2019" name="Int. J. Syst. Evol. Microbiol.">
        <title>The Global Catalogue of Microorganisms (GCM) 10K type strain sequencing project: providing services to taxonomists for standard genome sequencing and annotation.</title>
        <authorList>
            <consortium name="The Broad Institute Genomics Platform"/>
            <consortium name="The Broad Institute Genome Sequencing Center for Infectious Disease"/>
            <person name="Wu L."/>
            <person name="Ma J."/>
        </authorList>
    </citation>
    <scope>NUCLEOTIDE SEQUENCE [LARGE SCALE GENOMIC DNA]</scope>
    <source>
        <strain evidence="5">CGMCC 1.10759</strain>
    </source>
</reference>
<dbReference type="SUPFAM" id="SSF52540">
    <property type="entry name" value="P-loop containing nucleoside triphosphate hydrolases"/>
    <property type="match status" value="1"/>
</dbReference>